<dbReference type="InterPro" id="IPR029068">
    <property type="entry name" value="Glyas_Bleomycin-R_OHBP_Dase"/>
</dbReference>
<dbReference type="InterPro" id="IPR004360">
    <property type="entry name" value="Glyas_Fos-R_dOase_dom"/>
</dbReference>
<dbReference type="Gene3D" id="3.10.180.10">
    <property type="entry name" value="2,3-Dihydroxybiphenyl 1,2-Dioxygenase, domain 1"/>
    <property type="match status" value="1"/>
</dbReference>
<protein>
    <recommendedName>
        <fullName evidence="1">VOC domain-containing protein</fullName>
    </recommendedName>
</protein>
<feature type="domain" description="VOC" evidence="1">
    <location>
        <begin position="1"/>
        <end position="77"/>
    </location>
</feature>
<dbReference type="Proteomes" id="UP000478417">
    <property type="component" value="Unassembled WGS sequence"/>
</dbReference>
<dbReference type="AlphaFoldDB" id="A0A6B2M1I9"/>
<organism evidence="2 3">
    <name type="scientific">Oceanipulchritudo coccoides</name>
    <dbReference type="NCBI Taxonomy" id="2706888"/>
    <lineage>
        <taxon>Bacteria</taxon>
        <taxon>Pseudomonadati</taxon>
        <taxon>Verrucomicrobiota</taxon>
        <taxon>Opitutia</taxon>
        <taxon>Puniceicoccales</taxon>
        <taxon>Oceanipulchritudinaceae</taxon>
        <taxon>Oceanipulchritudo</taxon>
    </lineage>
</organism>
<reference evidence="2 3" key="1">
    <citation type="submission" date="2020-02" db="EMBL/GenBank/DDBJ databases">
        <title>Albibacoteraceae fam. nov., the first described family within the subdivision 4 Verrucomicrobia.</title>
        <authorList>
            <person name="Xi F."/>
        </authorList>
    </citation>
    <scope>NUCLEOTIDE SEQUENCE [LARGE SCALE GENOMIC DNA]</scope>
    <source>
        <strain evidence="2 3">CK1056</strain>
    </source>
</reference>
<dbReference type="InterPro" id="IPR037523">
    <property type="entry name" value="VOC_core"/>
</dbReference>
<accession>A0A6B2M1I9</accession>
<name>A0A6B2M1I9_9BACT</name>
<sequence>MKGIGLRELAFVGYPVTDFDAARAFYGGILGLEDLDKAVRHLEENGVKVVMGIQDYPVCRLALIADPDGNTIALHQKKPNHPDVASGPA</sequence>
<evidence type="ECO:0000259" key="1">
    <source>
        <dbReference type="PROSITE" id="PS51819"/>
    </source>
</evidence>
<evidence type="ECO:0000313" key="3">
    <source>
        <dbReference type="Proteomes" id="UP000478417"/>
    </source>
</evidence>
<dbReference type="EMBL" id="JAAGNX010000002">
    <property type="protein sequence ID" value="NDV61947.1"/>
    <property type="molecule type" value="Genomic_DNA"/>
</dbReference>
<comment type="caution">
    <text evidence="2">The sequence shown here is derived from an EMBL/GenBank/DDBJ whole genome shotgun (WGS) entry which is preliminary data.</text>
</comment>
<dbReference type="PROSITE" id="PS51819">
    <property type="entry name" value="VOC"/>
    <property type="match status" value="1"/>
</dbReference>
<dbReference type="SUPFAM" id="SSF54593">
    <property type="entry name" value="Glyoxalase/Bleomycin resistance protein/Dihydroxybiphenyl dioxygenase"/>
    <property type="match status" value="1"/>
</dbReference>
<proteinExistence type="predicted"/>
<gene>
    <name evidence="2" type="ORF">G0Q06_05745</name>
</gene>
<keyword evidence="3" id="KW-1185">Reference proteome</keyword>
<dbReference type="Pfam" id="PF00903">
    <property type="entry name" value="Glyoxalase"/>
    <property type="match status" value="1"/>
</dbReference>
<evidence type="ECO:0000313" key="2">
    <source>
        <dbReference type="EMBL" id="NDV61947.1"/>
    </source>
</evidence>